<gene>
    <name evidence="3" type="ORF">SAMN05421740_104331</name>
</gene>
<dbReference type="InterPro" id="IPR012429">
    <property type="entry name" value="HGSNAT_cat"/>
</dbReference>
<dbReference type="PANTHER" id="PTHR31061:SF24">
    <property type="entry name" value="LD22376P"/>
    <property type="match status" value="1"/>
</dbReference>
<feature type="transmembrane region" description="Helical" evidence="1">
    <location>
        <begin position="62"/>
        <end position="79"/>
    </location>
</feature>
<reference evidence="4" key="1">
    <citation type="submission" date="2016-10" db="EMBL/GenBank/DDBJ databases">
        <authorList>
            <person name="Varghese N."/>
            <person name="Submissions S."/>
        </authorList>
    </citation>
    <scope>NUCLEOTIDE SEQUENCE [LARGE SCALE GENOMIC DNA]</scope>
    <source>
        <strain evidence="4">Jip14</strain>
    </source>
</reference>
<dbReference type="EMBL" id="FNZR01000004">
    <property type="protein sequence ID" value="SEL33959.1"/>
    <property type="molecule type" value="Genomic_DNA"/>
</dbReference>
<dbReference type="RefSeq" id="WP_090605927.1">
    <property type="nucleotide sequence ID" value="NZ_FNZR01000004.1"/>
</dbReference>
<keyword evidence="1" id="KW-0812">Transmembrane</keyword>
<feature type="transmembrane region" description="Helical" evidence="1">
    <location>
        <begin position="150"/>
        <end position="171"/>
    </location>
</feature>
<protein>
    <submittedName>
        <fullName evidence="3">Predicted acyltransferase</fullName>
    </submittedName>
</protein>
<feature type="transmembrane region" description="Helical" evidence="1">
    <location>
        <begin position="24"/>
        <end position="42"/>
    </location>
</feature>
<evidence type="ECO:0000313" key="3">
    <source>
        <dbReference type="EMBL" id="SEL33959.1"/>
    </source>
</evidence>
<evidence type="ECO:0000313" key="4">
    <source>
        <dbReference type="Proteomes" id="UP000198916"/>
    </source>
</evidence>
<keyword evidence="1" id="KW-1133">Transmembrane helix</keyword>
<keyword evidence="3" id="KW-0012">Acyltransferase</keyword>
<proteinExistence type="predicted"/>
<keyword evidence="1" id="KW-0472">Membrane</keyword>
<dbReference type="Proteomes" id="UP000198916">
    <property type="component" value="Unassembled WGS sequence"/>
</dbReference>
<dbReference type="Pfam" id="PF07786">
    <property type="entry name" value="HGSNAT_cat"/>
    <property type="match status" value="1"/>
</dbReference>
<dbReference type="STRING" id="332977.SAMN05421740_104331"/>
<dbReference type="OrthoDB" id="9788724at2"/>
<keyword evidence="4" id="KW-1185">Reference proteome</keyword>
<evidence type="ECO:0000259" key="2">
    <source>
        <dbReference type="Pfam" id="PF07786"/>
    </source>
</evidence>
<organism evidence="3 4">
    <name type="scientific">Parapedobacter koreensis</name>
    <dbReference type="NCBI Taxonomy" id="332977"/>
    <lineage>
        <taxon>Bacteria</taxon>
        <taxon>Pseudomonadati</taxon>
        <taxon>Bacteroidota</taxon>
        <taxon>Sphingobacteriia</taxon>
        <taxon>Sphingobacteriales</taxon>
        <taxon>Sphingobacteriaceae</taxon>
        <taxon>Parapedobacter</taxon>
    </lineage>
</organism>
<feature type="transmembrane region" description="Helical" evidence="1">
    <location>
        <begin position="269"/>
        <end position="288"/>
    </location>
</feature>
<dbReference type="GO" id="GO:0016746">
    <property type="term" value="F:acyltransferase activity"/>
    <property type="evidence" value="ECO:0007669"/>
    <property type="project" value="UniProtKB-KW"/>
</dbReference>
<evidence type="ECO:0000256" key="1">
    <source>
        <dbReference type="SAM" id="Phobius"/>
    </source>
</evidence>
<feature type="transmembrane region" description="Helical" evidence="1">
    <location>
        <begin position="238"/>
        <end position="257"/>
    </location>
</feature>
<feature type="transmembrane region" description="Helical" evidence="1">
    <location>
        <begin position="341"/>
        <end position="362"/>
    </location>
</feature>
<name>A0A1H7PE90_9SPHI</name>
<dbReference type="AlphaFoldDB" id="A0A1H7PE90"/>
<accession>A0A1H7PE90</accession>
<sequence>MAQYTNSDATGRGQSRQRLVSLDAFRGFTVAAMIIVNTPASWNHVFPPLLHATWHGITPTDCVFPFFIFIVGIAITLSYDKLKATGASTKQVVWKTLKRASVIFLLGIFLGLFPEFNFSEIRVAGVLQRIALVFLACAFLFWYTNWKQQALIGAVVLVVYWMAMVCIPVPGVGMGLLEPGKNLAAWVDNMLMPGRMWQGTWDPEGLLSTLPAVATGISGMLIGRLIANPNVSREQKVAWMYLLGLSAFVLGSVWGWVFPINKNLWTSPYVLYTSGLASMVLASLFFVIEVLGVKKWATVGVIFGSNAIVAYVLGSIIPSVLAPLNNWYVMNVVEGRNWAELASLLWAVGVCFLCYIPIYLLYRKKIFVRI</sequence>
<feature type="transmembrane region" description="Helical" evidence="1">
    <location>
        <begin position="124"/>
        <end position="143"/>
    </location>
</feature>
<feature type="transmembrane region" description="Helical" evidence="1">
    <location>
        <begin position="205"/>
        <end position="226"/>
    </location>
</feature>
<feature type="transmembrane region" description="Helical" evidence="1">
    <location>
        <begin position="300"/>
        <end position="321"/>
    </location>
</feature>
<keyword evidence="3" id="KW-0808">Transferase</keyword>
<feature type="transmembrane region" description="Helical" evidence="1">
    <location>
        <begin position="100"/>
        <end position="118"/>
    </location>
</feature>
<feature type="domain" description="Heparan-alpha-glucosaminide N-acetyltransferase catalytic" evidence="2">
    <location>
        <begin position="18"/>
        <end position="164"/>
    </location>
</feature>
<dbReference type="PANTHER" id="PTHR31061">
    <property type="entry name" value="LD22376P"/>
    <property type="match status" value="1"/>
</dbReference>